<sequence>MKISKRIIRIINFKSLVSDLFFDICLFTSIILLLTSCDTTDPPPSNQKLTLAAEDASCTEAWLNLKLENITTPIEVTLNCNDTVAQISNLSNNDTTLFVENLLPNQTYTFQTVIQSTNLKSNSVSVTTMDTTSHNFTWETFTFGGGGNSILRDVAIINENNIWAVGEIHTAETDKFDSNGVWVKPYNAIHWDGSSWELTRIVNDGYPRRIVYAFSENDVWFDGSIKWDGVKYSVHNDGFPLDSNGNGWYRNAMWGVSSSDFYVVGNGGNIAHYNGSSWRKIESGTDVDLVDIWGSSDGKNIWICGNENFKPTVLLKIKNNKADILYNSKDNLFPYNLNRLSGNFTSVWTNRRNILYILTAYDLYRIYQNNINSPIPLWKNTEQIATRKARGTESNNIFTVGENGELSHYNGISWKTYMELYRIFKTYNSIAVKENIAVAVGYNYINGIEDKAIVTITKK</sequence>
<name>A0A3B1CUL5_9ZZZZ</name>
<dbReference type="EMBL" id="UOGD01000333">
    <property type="protein sequence ID" value="VAX26340.1"/>
    <property type="molecule type" value="Genomic_DNA"/>
</dbReference>
<reference evidence="1" key="1">
    <citation type="submission" date="2018-06" db="EMBL/GenBank/DDBJ databases">
        <authorList>
            <person name="Zhirakovskaya E."/>
        </authorList>
    </citation>
    <scope>NUCLEOTIDE SEQUENCE</scope>
</reference>
<organism evidence="1">
    <name type="scientific">hydrothermal vent metagenome</name>
    <dbReference type="NCBI Taxonomy" id="652676"/>
    <lineage>
        <taxon>unclassified sequences</taxon>
        <taxon>metagenomes</taxon>
        <taxon>ecological metagenomes</taxon>
    </lineage>
</organism>
<evidence type="ECO:0000313" key="1">
    <source>
        <dbReference type="EMBL" id="VAX26340.1"/>
    </source>
</evidence>
<accession>A0A3B1CUL5</accession>
<protein>
    <recommendedName>
        <fullName evidence="2">Glucosyl transferase</fullName>
    </recommendedName>
</protein>
<dbReference type="AlphaFoldDB" id="A0A3B1CUL5"/>
<proteinExistence type="predicted"/>
<evidence type="ECO:0008006" key="2">
    <source>
        <dbReference type="Google" id="ProtNLM"/>
    </source>
</evidence>
<gene>
    <name evidence="1" type="ORF">MNBD_IGNAVI01-2507</name>
</gene>